<sequence length="280" mass="32282">MATSKIVSFINMKGGVGKTTLTIGIADYLAKHLNKKILVIDIDPQFNATQTLLDIYSKEDYFDDILPEERTINKLFKPQTEFKRDSEIPSKDEVITTLNENLDLLCGDLNLVLVNKTSDYRQVKKLRRFVRENKLREIYDYILIDCPPTLTVYTDAALLSSDFYLIPNRIDRYSIIGISSLTTAIDNLIHEEDHDIQCLGLVYTMLDNELTQKQTAIKEEFEGQLDDYTYIFDATTTVVRDLQVGKRGSLPTNYQKSLHDISNLSEEFIDQIQKRLDFEK</sequence>
<comment type="caution">
    <text evidence="2">The sequence shown here is derived from an EMBL/GenBank/DDBJ whole genome shotgun (WGS) entry which is preliminary data.</text>
</comment>
<name>A0A161SR00_9BACL</name>
<dbReference type="PANTHER" id="PTHR13696">
    <property type="entry name" value="P-LOOP CONTAINING NUCLEOSIDE TRIPHOSPHATE HYDROLASE"/>
    <property type="match status" value="1"/>
</dbReference>
<gene>
    <name evidence="2" type="ORF">AV656_09355</name>
</gene>
<evidence type="ECO:0000313" key="3">
    <source>
        <dbReference type="Proteomes" id="UP000076490"/>
    </source>
</evidence>
<dbReference type="Proteomes" id="UP000076490">
    <property type="component" value="Unassembled WGS sequence"/>
</dbReference>
<feature type="domain" description="AAA" evidence="1">
    <location>
        <begin position="5"/>
        <end position="197"/>
    </location>
</feature>
<dbReference type="Gene3D" id="3.40.50.300">
    <property type="entry name" value="P-loop containing nucleotide triphosphate hydrolases"/>
    <property type="match status" value="1"/>
</dbReference>
<dbReference type="SUPFAM" id="SSF52540">
    <property type="entry name" value="P-loop containing nucleoside triphosphate hydrolases"/>
    <property type="match status" value="1"/>
</dbReference>
<dbReference type="Pfam" id="PF13614">
    <property type="entry name" value="AAA_31"/>
    <property type="match status" value="1"/>
</dbReference>
<proteinExistence type="predicted"/>
<protein>
    <submittedName>
        <fullName evidence="2">Chromosome partitioning protein ParA</fullName>
    </submittedName>
</protein>
<dbReference type="RefSeq" id="WP_063181408.1">
    <property type="nucleotide sequence ID" value="NZ_LQNT01000010.1"/>
</dbReference>
<dbReference type="InterPro" id="IPR025669">
    <property type="entry name" value="AAA_dom"/>
</dbReference>
<dbReference type="OrthoDB" id="9815116at2"/>
<dbReference type="PANTHER" id="PTHR13696:SF99">
    <property type="entry name" value="COBYRINIC ACID AC-DIAMIDE SYNTHASE"/>
    <property type="match status" value="1"/>
</dbReference>
<evidence type="ECO:0000259" key="1">
    <source>
        <dbReference type="Pfam" id="PF13614"/>
    </source>
</evidence>
<dbReference type="EMBL" id="LQNT01000010">
    <property type="protein sequence ID" value="KZE37730.1"/>
    <property type="molecule type" value="Genomic_DNA"/>
</dbReference>
<organism evidence="2 3">
    <name type="scientific">Bhargavaea cecembensis</name>
    <dbReference type="NCBI Taxonomy" id="394098"/>
    <lineage>
        <taxon>Bacteria</taxon>
        <taxon>Bacillati</taxon>
        <taxon>Bacillota</taxon>
        <taxon>Bacilli</taxon>
        <taxon>Bacillales</taxon>
        <taxon>Caryophanaceae</taxon>
        <taxon>Bhargavaea</taxon>
    </lineage>
</organism>
<dbReference type="CDD" id="cd02042">
    <property type="entry name" value="ParAB_family"/>
    <property type="match status" value="1"/>
</dbReference>
<dbReference type="AlphaFoldDB" id="A0A161SR00"/>
<reference evidence="2 3" key="1">
    <citation type="submission" date="2016-01" db="EMBL/GenBank/DDBJ databases">
        <title>Whole genome sequencing of Bhargavaea cecembensis T14.</title>
        <authorList>
            <person name="Hong K.W."/>
        </authorList>
    </citation>
    <scope>NUCLEOTIDE SEQUENCE [LARGE SCALE GENOMIC DNA]</scope>
    <source>
        <strain evidence="2 3">T14</strain>
    </source>
</reference>
<dbReference type="InterPro" id="IPR050678">
    <property type="entry name" value="DNA_Partitioning_ATPase"/>
</dbReference>
<dbReference type="InterPro" id="IPR027417">
    <property type="entry name" value="P-loop_NTPase"/>
</dbReference>
<accession>A0A161SR00</accession>
<evidence type="ECO:0000313" key="2">
    <source>
        <dbReference type="EMBL" id="KZE37730.1"/>
    </source>
</evidence>